<keyword evidence="1" id="KW-0812">Transmembrane</keyword>
<evidence type="ECO:0000313" key="2">
    <source>
        <dbReference type="EMBL" id="QSY51420.1"/>
    </source>
</evidence>
<evidence type="ECO:0000313" key="3">
    <source>
        <dbReference type="Proteomes" id="UP000671836"/>
    </source>
</evidence>
<gene>
    <name evidence="2" type="ORF">J3S04_11435</name>
</gene>
<evidence type="ECO:0000256" key="1">
    <source>
        <dbReference type="SAM" id="Phobius"/>
    </source>
</evidence>
<proteinExistence type="predicted"/>
<dbReference type="Proteomes" id="UP000671836">
    <property type="component" value="Chromosome"/>
</dbReference>
<keyword evidence="3" id="KW-1185">Reference proteome</keyword>
<feature type="transmembrane region" description="Helical" evidence="1">
    <location>
        <begin position="40"/>
        <end position="61"/>
    </location>
</feature>
<accession>A0ABX7RTC0</accession>
<protein>
    <submittedName>
        <fullName evidence="2">Uncharacterized protein</fullName>
    </submittedName>
</protein>
<dbReference type="EMBL" id="CP071595">
    <property type="protein sequence ID" value="QSY51420.1"/>
    <property type="molecule type" value="Genomic_DNA"/>
</dbReference>
<keyword evidence="1" id="KW-1133">Transmembrane helix</keyword>
<reference evidence="2 3" key="1">
    <citation type="submission" date="2021-03" db="EMBL/GenBank/DDBJ databases">
        <title>Streptomyces strains.</title>
        <authorList>
            <person name="Lund M.B."/>
            <person name="Toerring T."/>
        </authorList>
    </citation>
    <scope>NUCLEOTIDE SEQUENCE [LARGE SCALE GENOMIC DNA]</scope>
    <source>
        <strain evidence="2 3">KCC S-1010</strain>
    </source>
</reference>
<keyword evidence="1" id="KW-0472">Membrane</keyword>
<name>A0ABX7RTC0_9ACTN</name>
<organism evidence="2 3">
    <name type="scientific">Streptomyces griseocarneus</name>
    <dbReference type="NCBI Taxonomy" id="51201"/>
    <lineage>
        <taxon>Bacteria</taxon>
        <taxon>Bacillati</taxon>
        <taxon>Actinomycetota</taxon>
        <taxon>Actinomycetes</taxon>
        <taxon>Kitasatosporales</taxon>
        <taxon>Streptomycetaceae</taxon>
        <taxon>Streptomyces</taxon>
    </lineage>
</organism>
<sequence>MRFYGDPEAPDHARIEQSAFPLSTRCVSDVHATVEMVPGFVNPAIVVCLVGAVAFVGVAGVKRWRKSGGTAAPGPANSARA</sequence>
<dbReference type="RefSeq" id="WP_143587642.1">
    <property type="nucleotide sequence ID" value="NZ_CP071595.1"/>
</dbReference>